<dbReference type="InParanoid" id="Q5B087"/>
<dbReference type="RefSeq" id="XP_663647.1">
    <property type="nucleotide sequence ID" value="XM_658555.1"/>
</dbReference>
<evidence type="ECO:0000256" key="1">
    <source>
        <dbReference type="SAM" id="MobiDB-lite"/>
    </source>
</evidence>
<dbReference type="VEuPathDB" id="FungiDB:AN6043"/>
<keyword evidence="3" id="KW-1185">Reference proteome</keyword>
<dbReference type="AlphaFoldDB" id="Q5B087"/>
<reference evidence="3" key="1">
    <citation type="journal article" date="2005" name="Nature">
        <title>Sequencing of Aspergillus nidulans and comparative analysis with A. fumigatus and A. oryzae.</title>
        <authorList>
            <person name="Galagan J.E."/>
            <person name="Calvo S.E."/>
            <person name="Cuomo C."/>
            <person name="Ma L.J."/>
            <person name="Wortman J.R."/>
            <person name="Batzoglou S."/>
            <person name="Lee S.I."/>
            <person name="Basturkmen M."/>
            <person name="Spevak C.C."/>
            <person name="Clutterbuck J."/>
            <person name="Kapitonov V."/>
            <person name="Jurka J."/>
            <person name="Scazzocchio C."/>
            <person name="Farman M."/>
            <person name="Butler J."/>
            <person name="Purcell S."/>
            <person name="Harris S."/>
            <person name="Braus G.H."/>
            <person name="Draht O."/>
            <person name="Busch S."/>
            <person name="D'Enfert C."/>
            <person name="Bouchier C."/>
            <person name="Goldman G.H."/>
            <person name="Bell-Pedersen D."/>
            <person name="Griffiths-Jones S."/>
            <person name="Doonan J.H."/>
            <person name="Yu J."/>
            <person name="Vienken K."/>
            <person name="Pain A."/>
            <person name="Freitag M."/>
            <person name="Selker E.U."/>
            <person name="Archer D.B."/>
            <person name="Penalva M.A."/>
            <person name="Oakley B.R."/>
            <person name="Momany M."/>
            <person name="Tanaka T."/>
            <person name="Kumagai T."/>
            <person name="Asai K."/>
            <person name="Machida M."/>
            <person name="Nierman W.C."/>
            <person name="Denning D.W."/>
            <person name="Caddick M."/>
            <person name="Hynes M."/>
            <person name="Paoletti M."/>
            <person name="Fischer R."/>
            <person name="Miller B."/>
            <person name="Dyer P."/>
            <person name="Sachs M.S."/>
            <person name="Osmani S.A."/>
            <person name="Birren B.W."/>
        </authorList>
    </citation>
    <scope>NUCLEOTIDE SEQUENCE [LARGE SCALE GENOMIC DNA]</scope>
    <source>
        <strain evidence="3">FGSC A4 / ATCC 38163 / CBS 112.46 / NRRL 194 / M139</strain>
    </source>
</reference>
<dbReference type="OrthoDB" id="4185962at2759"/>
<accession>Q5B087</accession>
<feature type="compositionally biased region" description="Basic and acidic residues" evidence="1">
    <location>
        <begin position="10"/>
        <end position="22"/>
    </location>
</feature>
<dbReference type="EMBL" id="BN001301">
    <property type="protein sequence ID" value="CBF70301.1"/>
    <property type="molecule type" value="Genomic_DNA"/>
</dbReference>
<feature type="region of interest" description="Disordered" evidence="1">
    <location>
        <begin position="1"/>
        <end position="26"/>
    </location>
</feature>
<reference evidence="3" key="2">
    <citation type="journal article" date="2009" name="Fungal Genet. Biol.">
        <title>The 2008 update of the Aspergillus nidulans genome annotation: a community effort.</title>
        <authorList>
            <person name="Wortman J.R."/>
            <person name="Gilsenan J.M."/>
            <person name="Joardar V."/>
            <person name="Deegan J."/>
            <person name="Clutterbuck J."/>
            <person name="Andersen M.R."/>
            <person name="Archer D."/>
            <person name="Bencina M."/>
            <person name="Braus G."/>
            <person name="Coutinho P."/>
            <person name="von Dohren H."/>
            <person name="Doonan J."/>
            <person name="Driessen A.J."/>
            <person name="Durek P."/>
            <person name="Espeso E."/>
            <person name="Fekete E."/>
            <person name="Flipphi M."/>
            <person name="Estrada C.G."/>
            <person name="Geysens S."/>
            <person name="Goldman G."/>
            <person name="de Groot P.W."/>
            <person name="Hansen K."/>
            <person name="Harris S.D."/>
            <person name="Heinekamp T."/>
            <person name="Helmstaedt K."/>
            <person name="Henrissat B."/>
            <person name="Hofmann G."/>
            <person name="Homan T."/>
            <person name="Horio T."/>
            <person name="Horiuchi H."/>
            <person name="James S."/>
            <person name="Jones M."/>
            <person name="Karaffa L."/>
            <person name="Karanyi Z."/>
            <person name="Kato M."/>
            <person name="Keller N."/>
            <person name="Kelly D.E."/>
            <person name="Kiel J.A."/>
            <person name="Kim J.M."/>
            <person name="van der Klei I.J."/>
            <person name="Klis F.M."/>
            <person name="Kovalchuk A."/>
            <person name="Krasevec N."/>
            <person name="Kubicek C.P."/>
            <person name="Liu B."/>
            <person name="Maccabe A."/>
            <person name="Meyer V."/>
            <person name="Mirabito P."/>
            <person name="Miskei M."/>
            <person name="Mos M."/>
            <person name="Mullins J."/>
            <person name="Nelson D.R."/>
            <person name="Nielsen J."/>
            <person name="Oakley B.R."/>
            <person name="Osmani S.A."/>
            <person name="Pakula T."/>
            <person name="Paszewski A."/>
            <person name="Paulsen I."/>
            <person name="Pilsyk S."/>
            <person name="Pocsi I."/>
            <person name="Punt P.J."/>
            <person name="Ram A.F."/>
            <person name="Ren Q."/>
            <person name="Robellet X."/>
            <person name="Robson G."/>
            <person name="Seiboth B."/>
            <person name="van Solingen P."/>
            <person name="Specht T."/>
            <person name="Sun J."/>
            <person name="Taheri-Talesh N."/>
            <person name="Takeshita N."/>
            <person name="Ussery D."/>
            <person name="vanKuyk P.A."/>
            <person name="Visser H."/>
            <person name="van de Vondervoort P.J."/>
            <person name="de Vries R.P."/>
            <person name="Walton J."/>
            <person name="Xiang X."/>
            <person name="Xiong Y."/>
            <person name="Zeng A.P."/>
            <person name="Brandt B.W."/>
            <person name="Cornell M.J."/>
            <person name="van den Hondel C.A."/>
            <person name="Visser J."/>
            <person name="Oliver S.G."/>
            <person name="Turner G."/>
        </authorList>
    </citation>
    <scope>GENOME REANNOTATION</scope>
    <source>
        <strain evidence="3">FGSC A4 / ATCC 38163 / CBS 112.46 / NRRL 194 / M139</strain>
    </source>
</reference>
<evidence type="ECO:0000313" key="3">
    <source>
        <dbReference type="Proteomes" id="UP000000560"/>
    </source>
</evidence>
<evidence type="ECO:0000313" key="2">
    <source>
        <dbReference type="EMBL" id="CBF70301.1"/>
    </source>
</evidence>
<name>Q5B087_EMENI</name>
<gene>
    <name evidence="2" type="ORF">ANIA_06043</name>
</gene>
<sequence length="376" mass="41753">MGSSSDDSDDVRIGDSLRDRPSRQPTLVSACEESAHYPVFDPEDPEHNPTIERNGCLQDVAMQSEYPNASLRWMRGLPRRSLRQARSGIQALRTGLRMSCRRTGQISAGLWSRSDSAGSSNDPRYQQFSSTVSEASTDTDWEFGTNLYRCNYPKHENEVGKDTNVASCTWNLPSASAKSSTAERPMIFPLDVRATSGNESHCSPNPVIPGDGEELLHDAGQYRAILPEFSETLCADDDIHPGELEASVKSNPEIAVHLEDEVNLIADKEGINETCVEDYISISSLLLEALGDEYFLVAKAPGEEPDSGRTPIKDDEFNGHELEHNWPFPMQEVPELVGPRGPLGFNPEAYRRHPHSSDASDEYSVDYTLIQRNYFA</sequence>
<protein>
    <submittedName>
        <fullName evidence="2">Uncharacterized protein</fullName>
    </submittedName>
</protein>
<dbReference type="Proteomes" id="UP000000560">
    <property type="component" value="Chromosome I"/>
</dbReference>
<dbReference type="KEGG" id="ani:ANIA_06043"/>
<dbReference type="GeneID" id="2871007"/>
<organism evidence="2 3">
    <name type="scientific">Emericella nidulans (strain FGSC A4 / ATCC 38163 / CBS 112.46 / NRRL 194 / M139)</name>
    <name type="common">Aspergillus nidulans</name>
    <dbReference type="NCBI Taxonomy" id="227321"/>
    <lineage>
        <taxon>Eukaryota</taxon>
        <taxon>Fungi</taxon>
        <taxon>Dikarya</taxon>
        <taxon>Ascomycota</taxon>
        <taxon>Pezizomycotina</taxon>
        <taxon>Eurotiomycetes</taxon>
        <taxon>Eurotiomycetidae</taxon>
        <taxon>Eurotiales</taxon>
        <taxon>Aspergillaceae</taxon>
        <taxon>Aspergillus</taxon>
        <taxon>Aspergillus subgen. Nidulantes</taxon>
    </lineage>
</organism>
<accession>C8V2W0</accession>
<dbReference type="HOGENOM" id="CLU_735710_0_0_1"/>
<dbReference type="OMA" id="HELEHNW"/>
<proteinExistence type="predicted"/>